<evidence type="ECO:0000256" key="1">
    <source>
        <dbReference type="SAM" id="Phobius"/>
    </source>
</evidence>
<keyword evidence="1" id="KW-0812">Transmembrane</keyword>
<gene>
    <name evidence="2" type="ORF">D9V29_07865</name>
</gene>
<keyword evidence="3" id="KW-1185">Reference proteome</keyword>
<organism evidence="2 3">
    <name type="scientific">Mycetocola manganoxydans</name>
    <dbReference type="NCBI Taxonomy" id="699879"/>
    <lineage>
        <taxon>Bacteria</taxon>
        <taxon>Bacillati</taxon>
        <taxon>Actinomycetota</taxon>
        <taxon>Actinomycetes</taxon>
        <taxon>Micrococcales</taxon>
        <taxon>Microbacteriaceae</taxon>
        <taxon>Mycetocola</taxon>
    </lineage>
</organism>
<dbReference type="AlphaFoldDB" id="A0A3L6ZV41"/>
<name>A0A3L6ZV41_9MICO</name>
<keyword evidence="1" id="KW-1133">Transmembrane helix</keyword>
<dbReference type="EMBL" id="RCUV01000007">
    <property type="protein sequence ID" value="RLP71754.1"/>
    <property type="molecule type" value="Genomic_DNA"/>
</dbReference>
<protein>
    <recommendedName>
        <fullName evidence="4">Transmembrane protein</fullName>
    </recommendedName>
</protein>
<feature type="transmembrane region" description="Helical" evidence="1">
    <location>
        <begin position="37"/>
        <end position="54"/>
    </location>
</feature>
<evidence type="ECO:0000313" key="2">
    <source>
        <dbReference type="EMBL" id="RLP71754.1"/>
    </source>
</evidence>
<evidence type="ECO:0008006" key="4">
    <source>
        <dbReference type="Google" id="ProtNLM"/>
    </source>
</evidence>
<comment type="caution">
    <text evidence="2">The sequence shown here is derived from an EMBL/GenBank/DDBJ whole genome shotgun (WGS) entry which is preliminary data.</text>
</comment>
<feature type="transmembrane region" description="Helical" evidence="1">
    <location>
        <begin position="69"/>
        <end position="85"/>
    </location>
</feature>
<reference evidence="2 3" key="1">
    <citation type="submission" date="2018-10" db="EMBL/GenBank/DDBJ databases">
        <authorList>
            <person name="Li J."/>
        </authorList>
    </citation>
    <scope>NUCLEOTIDE SEQUENCE [LARGE SCALE GENOMIC DNA]</scope>
    <source>
        <strain evidence="2 3">CCTCC AB209002</strain>
    </source>
</reference>
<sequence>MLSSMENDHRNLSPAEAATALNGLTVDRERLSSSVQVPWVLLAAFGGVGAWWVSTASGTTPGGNYEPPASGWLALVGALVIAHLVRRETGVRFRKMGVRAGWAFAGILTVCLVVFSVSLGLVSFGLHWAVALTSLLAFAATTWLAGVAFRSAVEQLRRG</sequence>
<proteinExistence type="predicted"/>
<keyword evidence="1" id="KW-0472">Membrane</keyword>
<evidence type="ECO:0000313" key="3">
    <source>
        <dbReference type="Proteomes" id="UP000270299"/>
    </source>
</evidence>
<dbReference type="OrthoDB" id="5123165at2"/>
<feature type="transmembrane region" description="Helical" evidence="1">
    <location>
        <begin position="128"/>
        <end position="149"/>
    </location>
</feature>
<accession>A0A3L6ZV41</accession>
<dbReference type="Proteomes" id="UP000270299">
    <property type="component" value="Unassembled WGS sequence"/>
</dbReference>
<feature type="transmembrane region" description="Helical" evidence="1">
    <location>
        <begin position="97"/>
        <end position="122"/>
    </location>
</feature>